<dbReference type="GO" id="GO:0004497">
    <property type="term" value="F:monooxygenase activity"/>
    <property type="evidence" value="ECO:0007669"/>
    <property type="project" value="UniProtKB-KW"/>
</dbReference>
<dbReference type="EMBL" id="FPAJ01000001">
    <property type="protein sequence ID" value="SFS44997.1"/>
    <property type="molecule type" value="Genomic_DNA"/>
</dbReference>
<dbReference type="OrthoDB" id="287932at2"/>
<feature type="domain" description="ABM" evidence="1">
    <location>
        <begin position="4"/>
        <end position="101"/>
    </location>
</feature>
<dbReference type="SUPFAM" id="SSF54909">
    <property type="entry name" value="Dimeric alpha+beta barrel"/>
    <property type="match status" value="1"/>
</dbReference>
<gene>
    <name evidence="2" type="ORF">SAMN04488040_0394</name>
</gene>
<sequence length="105" mass="11182">MSLVHVVAVITTKPGQRAAVLKLFNANVPAVLAEDGCIAYEATIDTENAGPMQSAFGEDTFVVVEKWASMDALGAHARSAHMKEYGAKTKDMLADRKIHILSPAA</sequence>
<dbReference type="Gene3D" id="3.30.70.100">
    <property type="match status" value="1"/>
</dbReference>
<dbReference type="Pfam" id="PF03992">
    <property type="entry name" value="ABM"/>
    <property type="match status" value="1"/>
</dbReference>
<dbReference type="GO" id="GO:0005829">
    <property type="term" value="C:cytosol"/>
    <property type="evidence" value="ECO:0007669"/>
    <property type="project" value="TreeGrafter"/>
</dbReference>
<protein>
    <submittedName>
        <fullName evidence="2">Quinol monooxygenase YgiN</fullName>
    </submittedName>
</protein>
<dbReference type="InterPro" id="IPR050744">
    <property type="entry name" value="AI-2_Isomerase_LsrG"/>
</dbReference>
<dbReference type="Proteomes" id="UP000199239">
    <property type="component" value="Unassembled WGS sequence"/>
</dbReference>
<keyword evidence="2" id="KW-0560">Oxidoreductase</keyword>
<evidence type="ECO:0000313" key="2">
    <source>
        <dbReference type="EMBL" id="SFS44997.1"/>
    </source>
</evidence>
<dbReference type="PANTHER" id="PTHR33336:SF3">
    <property type="entry name" value="ABM DOMAIN-CONTAINING PROTEIN"/>
    <property type="match status" value="1"/>
</dbReference>
<dbReference type="PROSITE" id="PS51725">
    <property type="entry name" value="ABM"/>
    <property type="match status" value="1"/>
</dbReference>
<keyword evidence="2" id="KW-0503">Monooxygenase</keyword>
<dbReference type="InterPro" id="IPR007138">
    <property type="entry name" value="ABM_dom"/>
</dbReference>
<dbReference type="AlphaFoldDB" id="A0A1I6PXP0"/>
<dbReference type="RefSeq" id="WP_093915366.1">
    <property type="nucleotide sequence ID" value="NZ_FPAJ01000001.1"/>
</dbReference>
<proteinExistence type="predicted"/>
<evidence type="ECO:0000313" key="3">
    <source>
        <dbReference type="Proteomes" id="UP000199239"/>
    </source>
</evidence>
<accession>A0A1I6PXP0</accession>
<dbReference type="PANTHER" id="PTHR33336">
    <property type="entry name" value="QUINOL MONOOXYGENASE YGIN-RELATED"/>
    <property type="match status" value="1"/>
</dbReference>
<reference evidence="3" key="1">
    <citation type="submission" date="2016-10" db="EMBL/GenBank/DDBJ databases">
        <authorList>
            <person name="Varghese N."/>
            <person name="Submissions S."/>
        </authorList>
    </citation>
    <scope>NUCLEOTIDE SEQUENCE [LARGE SCALE GENOMIC DNA]</scope>
    <source>
        <strain evidence="3">DSM 23422</strain>
    </source>
</reference>
<organism evidence="2 3">
    <name type="scientific">Sulfitobacter marinus</name>
    <dbReference type="NCBI Taxonomy" id="394264"/>
    <lineage>
        <taxon>Bacteria</taxon>
        <taxon>Pseudomonadati</taxon>
        <taxon>Pseudomonadota</taxon>
        <taxon>Alphaproteobacteria</taxon>
        <taxon>Rhodobacterales</taxon>
        <taxon>Roseobacteraceae</taxon>
        <taxon>Sulfitobacter</taxon>
    </lineage>
</organism>
<name>A0A1I6PXP0_9RHOB</name>
<dbReference type="InterPro" id="IPR011008">
    <property type="entry name" value="Dimeric_a/b-barrel"/>
</dbReference>
<keyword evidence="3" id="KW-1185">Reference proteome</keyword>
<evidence type="ECO:0000259" key="1">
    <source>
        <dbReference type="PROSITE" id="PS51725"/>
    </source>
</evidence>
<dbReference type="STRING" id="394264.SAMN04488040_0394"/>